<comment type="similarity">
    <text evidence="5">Belongs to the FMN-dependent alpha-hydroxy acid dehydrogenase family.</text>
</comment>
<protein>
    <submittedName>
        <fullName evidence="7">Alpha-hydroxy-acid oxidizing protein</fullName>
    </submittedName>
</protein>
<evidence type="ECO:0000256" key="4">
    <source>
        <dbReference type="ARBA" id="ARBA00023002"/>
    </source>
</evidence>
<dbReference type="InterPro" id="IPR012133">
    <property type="entry name" value="Alpha-hydoxy_acid_DH_FMN"/>
</dbReference>
<comment type="caution">
    <text evidence="7">The sequence shown here is derived from an EMBL/GenBank/DDBJ whole genome shotgun (WGS) entry which is preliminary data.</text>
</comment>
<dbReference type="EMBL" id="JABFDB010000014">
    <property type="protein sequence ID" value="NYZ22102.1"/>
    <property type="molecule type" value="Genomic_DNA"/>
</dbReference>
<proteinExistence type="inferred from homology"/>
<keyword evidence="8" id="KW-1185">Reference proteome</keyword>
<dbReference type="SUPFAM" id="SSF51395">
    <property type="entry name" value="FMN-linked oxidoreductases"/>
    <property type="match status" value="1"/>
</dbReference>
<name>A0ABX2TFZ4_9PROT</name>
<evidence type="ECO:0000259" key="6">
    <source>
        <dbReference type="PROSITE" id="PS51349"/>
    </source>
</evidence>
<reference evidence="7 8" key="1">
    <citation type="submission" date="2020-05" db="EMBL/GenBank/DDBJ databases">
        <title>Azospirillum oleiclasticum sp. nov, a nitrogen-fixing and heavy crude oil-emulsifying bacterium isolated from the crude oil of Yumen Oilfield.</title>
        <authorList>
            <person name="Wu D."/>
            <person name="Cai M."/>
            <person name="Zhang X."/>
        </authorList>
    </citation>
    <scope>NUCLEOTIDE SEQUENCE [LARGE SCALE GENOMIC DNA]</scope>
    <source>
        <strain evidence="7 8">ROY-1-1-2</strain>
    </source>
</reference>
<dbReference type="PANTHER" id="PTHR10578">
    <property type="entry name" value="S -2-HYDROXY-ACID OXIDASE-RELATED"/>
    <property type="match status" value="1"/>
</dbReference>
<evidence type="ECO:0000256" key="2">
    <source>
        <dbReference type="ARBA" id="ARBA00022630"/>
    </source>
</evidence>
<feature type="domain" description="FMN hydroxy acid dehydrogenase" evidence="6">
    <location>
        <begin position="3"/>
        <end position="384"/>
    </location>
</feature>
<evidence type="ECO:0000313" key="7">
    <source>
        <dbReference type="EMBL" id="NYZ22102.1"/>
    </source>
</evidence>
<keyword evidence="4" id="KW-0560">Oxidoreductase</keyword>
<evidence type="ECO:0000256" key="5">
    <source>
        <dbReference type="ARBA" id="ARBA00024042"/>
    </source>
</evidence>
<comment type="cofactor">
    <cofactor evidence="1">
        <name>FMN</name>
        <dbReference type="ChEBI" id="CHEBI:58210"/>
    </cofactor>
</comment>
<evidence type="ECO:0000256" key="3">
    <source>
        <dbReference type="ARBA" id="ARBA00022643"/>
    </source>
</evidence>
<dbReference type="Gene3D" id="3.20.20.70">
    <property type="entry name" value="Aldolase class I"/>
    <property type="match status" value="1"/>
</dbReference>
<dbReference type="Pfam" id="PF01070">
    <property type="entry name" value="FMN_dh"/>
    <property type="match status" value="1"/>
</dbReference>
<gene>
    <name evidence="7" type="ORF">HND93_20500</name>
</gene>
<dbReference type="InterPro" id="IPR000262">
    <property type="entry name" value="FMN-dep_DH"/>
</dbReference>
<evidence type="ECO:0000313" key="8">
    <source>
        <dbReference type="Proteomes" id="UP000584642"/>
    </source>
</evidence>
<dbReference type="CDD" id="cd02809">
    <property type="entry name" value="alpha_hydroxyacid_oxid_FMN"/>
    <property type="match status" value="1"/>
</dbReference>
<dbReference type="PROSITE" id="PS51349">
    <property type="entry name" value="FMN_HYDROXY_ACID_DH_2"/>
    <property type="match status" value="1"/>
</dbReference>
<sequence length="406" mass="43010">MTAPIGRCRNVEDVRALAKRRLPRAVFDFIDGGADDEAAMRGNRNQFDAFALVPRVAVGVGGRDQSRTLFGRRFASPFGIGPTGLAGLAWPEAEVALMRGAEAADVPFTLSTVSSVAIEEIGDAAGRPHWFQLYILRDRAISRRLAERAAAAGFETLVVTLDCPVGGNRERDLANRFSLPYRPALAGILDTARRVSWLAQIARHGAPQPRNMAEAAARSGSTSLLAFMEAQLDPSVTWDDVREVRRLWRGPLVVKGLLSPADVDRALAVGADGVLVSSHGGRQLGAAVPPLFMLPRILDAASGRLTVLCDSGFRRGTDIMKALALGADGVLMGRPTLYGVAAAGEAGSRHVLDLLRREVDRAMALLGCTDLAALGPEHVIANAPAPIPASTETRSVPAHPFAAAGT</sequence>
<dbReference type="InterPro" id="IPR037396">
    <property type="entry name" value="FMN_HAD"/>
</dbReference>
<dbReference type="Proteomes" id="UP000584642">
    <property type="component" value="Unassembled WGS sequence"/>
</dbReference>
<dbReference type="PANTHER" id="PTHR10578:SF107">
    <property type="entry name" value="2-HYDROXYACID OXIDASE 1"/>
    <property type="match status" value="1"/>
</dbReference>
<accession>A0ABX2TFZ4</accession>
<evidence type="ECO:0000256" key="1">
    <source>
        <dbReference type="ARBA" id="ARBA00001917"/>
    </source>
</evidence>
<keyword evidence="2" id="KW-0285">Flavoprotein</keyword>
<keyword evidence="3" id="KW-0288">FMN</keyword>
<organism evidence="7 8">
    <name type="scientific">Azospirillum oleiclasticum</name>
    <dbReference type="NCBI Taxonomy" id="2735135"/>
    <lineage>
        <taxon>Bacteria</taxon>
        <taxon>Pseudomonadati</taxon>
        <taxon>Pseudomonadota</taxon>
        <taxon>Alphaproteobacteria</taxon>
        <taxon>Rhodospirillales</taxon>
        <taxon>Azospirillaceae</taxon>
        <taxon>Azospirillum</taxon>
    </lineage>
</organism>
<dbReference type="InterPro" id="IPR013785">
    <property type="entry name" value="Aldolase_TIM"/>
</dbReference>
<dbReference type="RefSeq" id="WP_180283865.1">
    <property type="nucleotide sequence ID" value="NZ_JABFDB010000014.1"/>
</dbReference>
<dbReference type="PIRSF" id="PIRSF000138">
    <property type="entry name" value="Al-hdrx_acd_dh"/>
    <property type="match status" value="1"/>
</dbReference>